<feature type="domain" description="BPTI/Kunitz inhibitor" evidence="1">
    <location>
        <begin position="485"/>
        <end position="535"/>
    </location>
</feature>
<keyword evidence="2" id="KW-1185">Reference proteome</keyword>
<feature type="domain" description="BPTI/Kunitz inhibitor" evidence="1">
    <location>
        <begin position="805"/>
        <end position="856"/>
    </location>
</feature>
<sequence>MPSQSFPQPQSIPQITASASFGSYPYMSVSTSGSPCSLPQQIGTGPYRIPRWYFNPARMRCELFYWSGCCGNGNNFPNFQACQQSCEGQHDSSNPLYVVPFALTSEQDGSFQTQIKIVQSSGVSPSQWLLNKNNVGNQRSQMSSDCCGRPFSAGFGDYRIPRWYYEPQSGACLIYHYRGYGGFGNNFRSMSECQEVCAANSNSLPRTSITISASNGGGNPSSSEPLPHFVTTNQNSVFELPTTIPHFLVVNQEATTTAPPQKPIRGHQLIHQVDPCSQDRDQGVGALQLPRYYYNKETKLCEQFIYFGSGGNRNNFMTVEECQNQCPESPNPCAYGTPTTIIQCASGSVMTQTCTGQQFCHVGASPQTTICCNKPTNVDRCQQPLNVGIGNANLQRWYYNPLSQQCQTCVYRGLQGNENNFLSRSDCENSCAVNPCARGVPYKGQGVTVQCSTSNQAVCPAGYYCHFGADMQTTVCCQALVSNPCNDPVSKGEGKASLTRFYYDQDKRQCLPFNYLGTKGNTNNFLSQEACETVCPVWVNPCTKGEPIMGINNRPEQCHHRQPCPTGYYCHIGYDDETTVCCPSQILDPCSAPMNEGVGPHVMTRWYYETQTRKCQQFTYKGLHGNENNFLLRDHCEQACPVWDNACPAGEPILMTNQRPRQCNPQSEESCPVTHWCHHGVEPASTVCCPGRQDPCVLPKVEGEGKFSQLRWYFDLETKTCIQFNFRGMKGNANNFVSQEDCESKCPVFIDPCPTSYTFSGSNNAVNSVYLPCSKETKMCPDTYWCHVGDNAKTTVCCPNAVDPCALVPKISGLGELRLTRWSFDSKTRKCEPFDYYGLKGNQNNFLTRDECESKCPVFENPCRSGEPFMLQGQPQICKRETPCPSSYYCHIGSNDIKYCCPVIGGDPCGQPMDRGRGTSQLPRWYWDQAQQKCLPFTYCGQKGTQNNFLTQQDCERTCFVFVNVCPFGEPLLGEDNRPLTCTFGSNSCGPSHWCHLGLVPDEYQCCPGEPTNPGACQGLPEVEGEPGPPEAPPQSRWFYNSETRTCVQFIYNGRKGNQDNFLTQEDCEATCPVFVNPCTVNIPLPPETCTPNNQQTCTPGSWCHIGSGPDTTLCCPNAVTNPCLLPMSTGEGNSNLERFYFDQNSKSCKPFTYAGLKGNQNNFLSLRACQLQCQPLDNPCIGQPATTPTGQVLFCSATNRDVCPVNFWCHLGAVPETTVCCPGPTNPCSVPLAPGTGNAGIQRWYYNPDDRECVPFQYNGKRGNQNNFLTQAECARTCPEQLCLLSIDRGACAGRQTRYAFNRQSNQCVPFEYTGCGGNLNNFQTMADCMGTCGNIGFRRR</sequence>
<evidence type="ECO:0000259" key="1">
    <source>
        <dbReference type="PROSITE" id="PS50279"/>
    </source>
</evidence>
<dbReference type="InterPro" id="IPR002223">
    <property type="entry name" value="Kunitz_BPTI"/>
</dbReference>
<dbReference type="SMART" id="SM00289">
    <property type="entry name" value="WR1"/>
    <property type="match status" value="7"/>
</dbReference>
<accession>A0A914ECG8</accession>
<feature type="domain" description="BPTI/Kunitz inhibitor" evidence="1">
    <location>
        <begin position="590"/>
        <end position="640"/>
    </location>
</feature>
<feature type="domain" description="BPTI/Kunitz inhibitor" evidence="1">
    <location>
        <begin position="381"/>
        <end position="431"/>
    </location>
</feature>
<feature type="domain" description="BPTI/Kunitz inhibitor" evidence="1">
    <location>
        <begin position="696"/>
        <end position="746"/>
    </location>
</feature>
<dbReference type="Pfam" id="PF00014">
    <property type="entry name" value="Kunitz_BPTI"/>
    <property type="match status" value="13"/>
</dbReference>
<name>A0A914ECG8_9BILA</name>
<feature type="domain" description="BPTI/Kunitz inhibitor" evidence="1">
    <location>
        <begin position="147"/>
        <end position="197"/>
    </location>
</feature>
<dbReference type="CDD" id="cd00109">
    <property type="entry name" value="Kunitz-type"/>
    <property type="match status" value="3"/>
</dbReference>
<dbReference type="PANTHER" id="PTHR46339">
    <property type="entry name" value="PROTEIN CBG15282-RELATED"/>
    <property type="match status" value="1"/>
</dbReference>
<dbReference type="CDD" id="cd22593">
    <property type="entry name" value="Kunitz_conkunitzin"/>
    <property type="match status" value="9"/>
</dbReference>
<dbReference type="PROSITE" id="PS00280">
    <property type="entry name" value="BPTI_KUNITZ_1"/>
    <property type="match status" value="2"/>
</dbReference>
<dbReference type="PRINTS" id="PR00759">
    <property type="entry name" value="BASICPTASE"/>
</dbReference>
<dbReference type="WBParaSite" id="ACRNAN_scaffold724.g30023.t2">
    <property type="protein sequence ID" value="ACRNAN_scaffold724.g30023.t2"/>
    <property type="gene ID" value="ACRNAN_scaffold724.g30023"/>
</dbReference>
<dbReference type="SMART" id="SM00131">
    <property type="entry name" value="KU"/>
    <property type="match status" value="13"/>
</dbReference>
<dbReference type="InterPro" id="IPR028150">
    <property type="entry name" value="Lustrin_cystein"/>
</dbReference>
<feature type="domain" description="BPTI/Kunitz inhibitor" evidence="1">
    <location>
        <begin position="36"/>
        <end position="86"/>
    </location>
</feature>
<feature type="domain" description="BPTI/Kunitz inhibitor" evidence="1">
    <location>
        <begin position="1284"/>
        <end position="1334"/>
    </location>
</feature>
<organism evidence="2 3">
    <name type="scientific">Acrobeloides nanus</name>
    <dbReference type="NCBI Taxonomy" id="290746"/>
    <lineage>
        <taxon>Eukaryota</taxon>
        <taxon>Metazoa</taxon>
        <taxon>Ecdysozoa</taxon>
        <taxon>Nematoda</taxon>
        <taxon>Chromadorea</taxon>
        <taxon>Rhabditida</taxon>
        <taxon>Tylenchina</taxon>
        <taxon>Cephalobomorpha</taxon>
        <taxon>Cephaloboidea</taxon>
        <taxon>Cephalobidae</taxon>
        <taxon>Acrobeloides</taxon>
    </lineage>
</organism>
<dbReference type="Gene3D" id="4.10.410.10">
    <property type="entry name" value="Pancreatic trypsin inhibitor Kunitz domain"/>
    <property type="match status" value="13"/>
</dbReference>
<feature type="domain" description="BPTI/Kunitz inhibitor" evidence="1">
    <location>
        <begin position="1124"/>
        <end position="1174"/>
    </location>
</feature>
<feature type="domain" description="BPTI/Kunitz inhibitor" evidence="1">
    <location>
        <begin position="909"/>
        <end position="959"/>
    </location>
</feature>
<dbReference type="PROSITE" id="PS50279">
    <property type="entry name" value="BPTI_KUNITZ_2"/>
    <property type="match status" value="13"/>
</dbReference>
<dbReference type="InterPro" id="IPR006150">
    <property type="entry name" value="Cys_repeat_1"/>
</dbReference>
<dbReference type="GO" id="GO:0004867">
    <property type="term" value="F:serine-type endopeptidase inhibitor activity"/>
    <property type="evidence" value="ECO:0007669"/>
    <property type="project" value="InterPro"/>
</dbReference>
<feature type="domain" description="BPTI/Kunitz inhibitor" evidence="1">
    <location>
        <begin position="1229"/>
        <end position="1279"/>
    </location>
</feature>
<dbReference type="Pfam" id="PF14625">
    <property type="entry name" value="Lustrin_cystein"/>
    <property type="match status" value="8"/>
</dbReference>
<feature type="domain" description="BPTI/Kunitz inhibitor" evidence="1">
    <location>
        <begin position="276"/>
        <end position="326"/>
    </location>
</feature>
<evidence type="ECO:0000313" key="2">
    <source>
        <dbReference type="Proteomes" id="UP000887540"/>
    </source>
</evidence>
<dbReference type="PANTHER" id="PTHR46339:SF1">
    <property type="entry name" value="BPTI_KUNITZ INHIBITOR DOMAIN-CONTAINING PROTEIN"/>
    <property type="match status" value="1"/>
</dbReference>
<reference evidence="3" key="1">
    <citation type="submission" date="2022-11" db="UniProtKB">
        <authorList>
            <consortium name="WormBaseParasite"/>
        </authorList>
    </citation>
    <scope>IDENTIFICATION</scope>
</reference>
<dbReference type="InterPro" id="IPR020901">
    <property type="entry name" value="Prtase_inh_Kunz-CS"/>
</dbReference>
<dbReference type="InterPro" id="IPR036880">
    <property type="entry name" value="Kunitz_BPTI_sf"/>
</dbReference>
<feature type="domain" description="BPTI/Kunitz inhibitor" evidence="1">
    <location>
        <begin position="1017"/>
        <end position="1072"/>
    </location>
</feature>
<dbReference type="SUPFAM" id="SSF57362">
    <property type="entry name" value="BPTI-like"/>
    <property type="match status" value="13"/>
</dbReference>
<protein>
    <submittedName>
        <fullName evidence="3">BPTI/Kunitz inhibitor domain-containing protein</fullName>
    </submittedName>
</protein>
<dbReference type="InterPro" id="IPR053014">
    <property type="entry name" value="Cuticle_assoc_divergent"/>
</dbReference>
<dbReference type="Proteomes" id="UP000887540">
    <property type="component" value="Unplaced"/>
</dbReference>
<proteinExistence type="predicted"/>
<evidence type="ECO:0000313" key="3">
    <source>
        <dbReference type="WBParaSite" id="ACRNAN_scaffold724.g30023.t2"/>
    </source>
</evidence>